<keyword evidence="1" id="KW-1133">Transmembrane helix</keyword>
<feature type="transmembrane region" description="Helical" evidence="1">
    <location>
        <begin position="16"/>
        <end position="38"/>
    </location>
</feature>
<dbReference type="RefSeq" id="WP_090060635.1">
    <property type="nucleotide sequence ID" value="NZ_FORH01000003.1"/>
</dbReference>
<keyword evidence="3" id="KW-1185">Reference proteome</keyword>
<evidence type="ECO:0000313" key="2">
    <source>
        <dbReference type="EMBL" id="SFJ41982.1"/>
    </source>
</evidence>
<gene>
    <name evidence="2" type="ORF">SAMN04487991_2102</name>
</gene>
<evidence type="ECO:0000313" key="3">
    <source>
        <dbReference type="Proteomes" id="UP000199630"/>
    </source>
</evidence>
<dbReference type="EMBL" id="FORH01000003">
    <property type="protein sequence ID" value="SFJ41982.1"/>
    <property type="molecule type" value="Genomic_DNA"/>
</dbReference>
<dbReference type="AlphaFoldDB" id="A0A1I3R875"/>
<sequence length="80" mass="8857">MNDDLFPHARWSRRKIAVVLYPFAAAAVAINLFLLSLMSQAIGLTALPPVWALILSIPLGLPATWGFARWVERLLDEAAK</sequence>
<protein>
    <recommendedName>
        <fullName evidence="4">NnrT protein</fullName>
    </recommendedName>
</protein>
<keyword evidence="1" id="KW-0472">Membrane</keyword>
<feature type="transmembrane region" description="Helical" evidence="1">
    <location>
        <begin position="50"/>
        <end position="71"/>
    </location>
</feature>
<dbReference type="STRING" id="588602.SAMN04487991_2102"/>
<dbReference type="Proteomes" id="UP000199630">
    <property type="component" value="Unassembled WGS sequence"/>
</dbReference>
<proteinExistence type="predicted"/>
<name>A0A1I3R875_9RHOB</name>
<evidence type="ECO:0008006" key="4">
    <source>
        <dbReference type="Google" id="ProtNLM"/>
    </source>
</evidence>
<keyword evidence="1" id="KW-0812">Transmembrane</keyword>
<accession>A0A1I3R875</accession>
<organism evidence="2 3">
    <name type="scientific">Celeribacter neptunius</name>
    <dbReference type="NCBI Taxonomy" id="588602"/>
    <lineage>
        <taxon>Bacteria</taxon>
        <taxon>Pseudomonadati</taxon>
        <taxon>Pseudomonadota</taxon>
        <taxon>Alphaproteobacteria</taxon>
        <taxon>Rhodobacterales</taxon>
        <taxon>Roseobacteraceae</taxon>
        <taxon>Celeribacter</taxon>
    </lineage>
</organism>
<evidence type="ECO:0000256" key="1">
    <source>
        <dbReference type="SAM" id="Phobius"/>
    </source>
</evidence>
<dbReference type="OrthoDB" id="7667013at2"/>
<reference evidence="3" key="1">
    <citation type="submission" date="2016-10" db="EMBL/GenBank/DDBJ databases">
        <authorList>
            <person name="Varghese N."/>
            <person name="Submissions S."/>
        </authorList>
    </citation>
    <scope>NUCLEOTIDE SEQUENCE [LARGE SCALE GENOMIC DNA]</scope>
    <source>
        <strain evidence="3">DSM 26471</strain>
    </source>
</reference>